<evidence type="ECO:0000256" key="1">
    <source>
        <dbReference type="SAM" id="MobiDB-lite"/>
    </source>
</evidence>
<dbReference type="PANTHER" id="PTHR42037:SF1">
    <property type="match status" value="1"/>
</dbReference>
<organism evidence="2 3">
    <name type="scientific">Penicillium salamii</name>
    <dbReference type="NCBI Taxonomy" id="1612424"/>
    <lineage>
        <taxon>Eukaryota</taxon>
        <taxon>Fungi</taxon>
        <taxon>Dikarya</taxon>
        <taxon>Ascomycota</taxon>
        <taxon>Pezizomycotina</taxon>
        <taxon>Eurotiomycetes</taxon>
        <taxon>Eurotiomycetidae</taxon>
        <taxon>Eurotiales</taxon>
        <taxon>Aspergillaceae</taxon>
        <taxon>Penicillium</taxon>
    </lineage>
</organism>
<sequence length="539" mass="61081">MFFGFFLSKTAYCDNPITMDPREARSTGYSIFSSTLEIKPKTVGRPRFDPYHKVLSRFYEPLVLLRLLGQSRGNHQPKPHDVNAGQAVRRDFLRNLSYICDFEKGGDTCTAIGLADLGACYRLYVASNKGQAKIAEFLKAVLGLLHELNEVPGSELPQKEAEFVKFCVDFAEKRVRKEKNCLFRAVDACSRKLSHSATIEAERLRKWLRSLLSHDDNLTLCTFAYETRHSPILSWLQSIRQENLLSPDIECDPFGLVRHYIGRLAHHIRASKELVKAVTDMSQILESCEVSAVDHIAPVPPPAPDRHTNLDGILNRMLGKGHDERLDIEHGLSKINAANRLFDRFPGEYRNLKPRIHAEVQILEHFHRYQIQFTENDRFVACSKAACLCCEMYFKHHPARMIVPESHRNVWTNWGPPLVENFSKSHGAGRQQLHILNKVIHEIRNLVISQALGQSSVGQRRPDSKTEITDLHSLGYTPAPINVSEKSSMVMSKDTPIEKQNQQLKNQARGPPISPGFLTHNNEESDGEGGGVSIQAWMH</sequence>
<accession>A0A9W4K654</accession>
<dbReference type="AlphaFoldDB" id="A0A9W4K654"/>
<dbReference type="OrthoDB" id="4851849at2759"/>
<dbReference type="Pfam" id="PF14441">
    <property type="entry name" value="OTT_1508_deam"/>
    <property type="match status" value="1"/>
</dbReference>
<keyword evidence="3" id="KW-1185">Reference proteome</keyword>
<evidence type="ECO:0000313" key="2">
    <source>
        <dbReference type="EMBL" id="CAG8430485.1"/>
    </source>
</evidence>
<comment type="caution">
    <text evidence="2">The sequence shown here is derived from an EMBL/GenBank/DDBJ whole genome shotgun (WGS) entry which is preliminary data.</text>
</comment>
<dbReference type="EMBL" id="CAJVPG010000464">
    <property type="protein sequence ID" value="CAG8430485.1"/>
    <property type="molecule type" value="Genomic_DNA"/>
</dbReference>
<proteinExistence type="predicted"/>
<dbReference type="PANTHER" id="PTHR42037">
    <property type="match status" value="1"/>
</dbReference>
<reference evidence="2" key="1">
    <citation type="submission" date="2021-07" db="EMBL/GenBank/DDBJ databases">
        <authorList>
            <person name="Branca A.L. A."/>
        </authorList>
    </citation>
    <scope>NUCLEOTIDE SEQUENCE</scope>
</reference>
<evidence type="ECO:0000313" key="3">
    <source>
        <dbReference type="Proteomes" id="UP001152649"/>
    </source>
</evidence>
<protein>
    <submittedName>
        <fullName evidence="2">Uncharacterized protein</fullName>
    </submittedName>
</protein>
<gene>
    <name evidence="2" type="ORF">PSALAMII_LOCUS11156</name>
</gene>
<dbReference type="InterPro" id="IPR027796">
    <property type="entry name" value="OTT_1508_deam-like"/>
</dbReference>
<name>A0A9W4K654_9EURO</name>
<dbReference type="Proteomes" id="UP001152649">
    <property type="component" value="Unassembled WGS sequence"/>
</dbReference>
<feature type="region of interest" description="Disordered" evidence="1">
    <location>
        <begin position="502"/>
        <end position="539"/>
    </location>
</feature>